<keyword evidence="1" id="KW-1133">Transmembrane helix</keyword>
<reference evidence="2" key="1">
    <citation type="submission" date="2018-02" db="EMBL/GenBank/DDBJ databases">
        <title>Rhizophora mucronata_Transcriptome.</title>
        <authorList>
            <person name="Meera S.P."/>
            <person name="Sreeshan A."/>
            <person name="Augustine A."/>
        </authorList>
    </citation>
    <scope>NUCLEOTIDE SEQUENCE</scope>
    <source>
        <tissue evidence="2">Leaf</tissue>
    </source>
</reference>
<sequence>MLDTQPFEVHVSTRKLRLGAKTGELETMLSMWFNFKYIVLTDCAKQFRLCGYAWQFVQNSIFIMFLLIFSQSAKALGVYRLIFLMQSG</sequence>
<dbReference type="EMBL" id="GGEC01023753">
    <property type="protein sequence ID" value="MBX04237.1"/>
    <property type="molecule type" value="Transcribed_RNA"/>
</dbReference>
<keyword evidence="1" id="KW-0472">Membrane</keyword>
<accession>A0A2P2KF06</accession>
<organism evidence="2">
    <name type="scientific">Rhizophora mucronata</name>
    <name type="common">Asiatic mangrove</name>
    <dbReference type="NCBI Taxonomy" id="61149"/>
    <lineage>
        <taxon>Eukaryota</taxon>
        <taxon>Viridiplantae</taxon>
        <taxon>Streptophyta</taxon>
        <taxon>Embryophyta</taxon>
        <taxon>Tracheophyta</taxon>
        <taxon>Spermatophyta</taxon>
        <taxon>Magnoliopsida</taxon>
        <taxon>eudicotyledons</taxon>
        <taxon>Gunneridae</taxon>
        <taxon>Pentapetalae</taxon>
        <taxon>rosids</taxon>
        <taxon>fabids</taxon>
        <taxon>Malpighiales</taxon>
        <taxon>Rhizophoraceae</taxon>
        <taxon>Rhizophora</taxon>
    </lineage>
</organism>
<evidence type="ECO:0000313" key="2">
    <source>
        <dbReference type="EMBL" id="MBX04237.1"/>
    </source>
</evidence>
<proteinExistence type="predicted"/>
<dbReference type="AlphaFoldDB" id="A0A2P2KF06"/>
<evidence type="ECO:0000256" key="1">
    <source>
        <dbReference type="SAM" id="Phobius"/>
    </source>
</evidence>
<name>A0A2P2KF06_RHIMU</name>
<protein>
    <submittedName>
        <fullName evidence="2">Uncharacterized protein</fullName>
    </submittedName>
</protein>
<keyword evidence="1" id="KW-0812">Transmembrane</keyword>
<feature type="transmembrane region" description="Helical" evidence="1">
    <location>
        <begin position="61"/>
        <end position="82"/>
    </location>
</feature>